<evidence type="ECO:0000256" key="8">
    <source>
        <dbReference type="PROSITE-ProRule" id="PRU00042"/>
    </source>
</evidence>
<feature type="domain" description="C2H2-type" evidence="10">
    <location>
        <begin position="434"/>
        <end position="462"/>
    </location>
</feature>
<dbReference type="InterPro" id="IPR051061">
    <property type="entry name" value="Zinc_finger_trans_reg"/>
</dbReference>
<keyword evidence="2" id="KW-0479">Metal-binding</keyword>
<keyword evidence="7" id="KW-0539">Nucleus</keyword>
<evidence type="ECO:0000313" key="12">
    <source>
        <dbReference type="Proteomes" id="UP000593567"/>
    </source>
</evidence>
<feature type="domain" description="C2H2-type" evidence="10">
    <location>
        <begin position="464"/>
        <end position="492"/>
    </location>
</feature>
<name>A0A7J7KLQ1_BUGNE</name>
<keyword evidence="4" id="KW-0862">Zinc</keyword>
<evidence type="ECO:0000256" key="7">
    <source>
        <dbReference type="ARBA" id="ARBA00023242"/>
    </source>
</evidence>
<dbReference type="SMART" id="SM00355">
    <property type="entry name" value="ZnF_C2H2"/>
    <property type="match status" value="7"/>
</dbReference>
<gene>
    <name evidence="11" type="ORF">EB796_002742</name>
</gene>
<feature type="compositionally biased region" description="Polar residues" evidence="9">
    <location>
        <begin position="91"/>
        <end position="109"/>
    </location>
</feature>
<evidence type="ECO:0000313" key="11">
    <source>
        <dbReference type="EMBL" id="KAF6038958.1"/>
    </source>
</evidence>
<evidence type="ECO:0000256" key="5">
    <source>
        <dbReference type="ARBA" id="ARBA00023015"/>
    </source>
</evidence>
<evidence type="ECO:0000256" key="4">
    <source>
        <dbReference type="ARBA" id="ARBA00022833"/>
    </source>
</evidence>
<dbReference type="AlphaFoldDB" id="A0A7J7KLQ1"/>
<dbReference type="PANTHER" id="PTHR46179">
    <property type="entry name" value="ZINC FINGER PROTEIN"/>
    <property type="match status" value="1"/>
</dbReference>
<dbReference type="GO" id="GO:0005634">
    <property type="term" value="C:nucleus"/>
    <property type="evidence" value="ECO:0007669"/>
    <property type="project" value="UniProtKB-SubCell"/>
</dbReference>
<accession>A0A7J7KLQ1</accession>
<evidence type="ECO:0000256" key="6">
    <source>
        <dbReference type="ARBA" id="ARBA00023163"/>
    </source>
</evidence>
<evidence type="ECO:0000256" key="2">
    <source>
        <dbReference type="ARBA" id="ARBA00022723"/>
    </source>
</evidence>
<organism evidence="11 12">
    <name type="scientific">Bugula neritina</name>
    <name type="common">Brown bryozoan</name>
    <name type="synonym">Sertularia neritina</name>
    <dbReference type="NCBI Taxonomy" id="10212"/>
    <lineage>
        <taxon>Eukaryota</taxon>
        <taxon>Metazoa</taxon>
        <taxon>Spiralia</taxon>
        <taxon>Lophotrochozoa</taxon>
        <taxon>Bryozoa</taxon>
        <taxon>Gymnolaemata</taxon>
        <taxon>Cheilostomatida</taxon>
        <taxon>Flustrina</taxon>
        <taxon>Buguloidea</taxon>
        <taxon>Bugulidae</taxon>
        <taxon>Bugula</taxon>
    </lineage>
</organism>
<evidence type="ECO:0000256" key="1">
    <source>
        <dbReference type="ARBA" id="ARBA00004123"/>
    </source>
</evidence>
<dbReference type="OrthoDB" id="428658at2759"/>
<dbReference type="InterPro" id="IPR013087">
    <property type="entry name" value="Znf_C2H2_type"/>
</dbReference>
<keyword evidence="12" id="KW-1185">Reference proteome</keyword>
<evidence type="ECO:0000259" key="10">
    <source>
        <dbReference type="PROSITE" id="PS50157"/>
    </source>
</evidence>
<keyword evidence="5" id="KW-0805">Transcription regulation</keyword>
<feature type="compositionally biased region" description="Basic residues" evidence="9">
    <location>
        <begin position="68"/>
        <end position="80"/>
    </location>
</feature>
<keyword evidence="6" id="KW-0804">Transcription</keyword>
<feature type="region of interest" description="Disordered" evidence="9">
    <location>
        <begin position="63"/>
        <end position="120"/>
    </location>
</feature>
<dbReference type="Gene3D" id="3.30.160.60">
    <property type="entry name" value="Classic Zinc Finger"/>
    <property type="match status" value="2"/>
</dbReference>
<dbReference type="EMBL" id="VXIV02000324">
    <property type="protein sequence ID" value="KAF6038958.1"/>
    <property type="molecule type" value="Genomic_DNA"/>
</dbReference>
<comment type="subcellular location">
    <subcellularLocation>
        <location evidence="1">Nucleus</location>
    </subcellularLocation>
</comment>
<feature type="domain" description="C2H2-type" evidence="10">
    <location>
        <begin position="37"/>
        <end position="59"/>
    </location>
</feature>
<dbReference type="GO" id="GO:0006357">
    <property type="term" value="P:regulation of transcription by RNA polymerase II"/>
    <property type="evidence" value="ECO:0007669"/>
    <property type="project" value="TreeGrafter"/>
</dbReference>
<dbReference type="GO" id="GO:0008270">
    <property type="term" value="F:zinc ion binding"/>
    <property type="evidence" value="ECO:0007669"/>
    <property type="project" value="UniProtKB-KW"/>
</dbReference>
<reference evidence="11" key="1">
    <citation type="submission" date="2020-06" db="EMBL/GenBank/DDBJ databases">
        <title>Draft genome of Bugula neritina, a colonial animal packing powerful symbionts and potential medicines.</title>
        <authorList>
            <person name="Rayko M."/>
        </authorList>
    </citation>
    <scope>NUCLEOTIDE SEQUENCE [LARGE SCALE GENOMIC DNA]</scope>
    <source>
        <strain evidence="11">Kwan_BN1</strain>
    </source>
</reference>
<keyword evidence="3 8" id="KW-0863">Zinc-finger</keyword>
<comment type="caution">
    <text evidence="11">The sequence shown here is derived from an EMBL/GenBank/DDBJ whole genome shotgun (WGS) entry which is preliminary data.</text>
</comment>
<evidence type="ECO:0000256" key="9">
    <source>
        <dbReference type="SAM" id="MobiDB-lite"/>
    </source>
</evidence>
<dbReference type="InterPro" id="IPR036236">
    <property type="entry name" value="Znf_C2H2_sf"/>
</dbReference>
<dbReference type="SUPFAM" id="SSF57667">
    <property type="entry name" value="beta-beta-alpha zinc fingers"/>
    <property type="match status" value="1"/>
</dbReference>
<dbReference type="PROSITE" id="PS50157">
    <property type="entry name" value="ZINC_FINGER_C2H2_2"/>
    <property type="match status" value="4"/>
</dbReference>
<dbReference type="Proteomes" id="UP000593567">
    <property type="component" value="Unassembled WGS sequence"/>
</dbReference>
<sequence>MEAAPAADATYDYVESTDHSSQSSVVILKSDPFRLPMVCGLCGDQYATTRELENHMNVHRDSVGITIKRNRGRPKGSKVRKSSEWEETEENSQPSVGVTSEMSANSAGRRSQRSVKRPNSDLYIHDDRELDNLLREEKIHNTNGKSNERESIKIARIDDYISNKVVALSSPIEHEGLNESELNQSLFDIPSKPGADIPSVVSQTGPDSTHPQFHGQDGVRKSDVADMTQLISRNTQIDMSQQVADASGLLAREPEFIDKLNHVDDATHIEVCLEAFSDEFAQQTGNTDEHLSTPLHTHSSMCELCFTVLPADKMRDHMIKVHMNLATQEFACPKPDCNTLYSSIASLRAHMTQQHQVPAVTGNGSLIAPKVYTCEVPGCNSMHRTKVALKLHMSESHADLSQQSTTCEICQKVFKSKRAHSSHMKAHTKILEPVSCLKCHKQFKHPSALKFHMSMMPECDKPKYVCDMCGYKAVTPWRLNSHKQQVHSNQRDAAAAQIQAAHGNSYLRV</sequence>
<dbReference type="PANTHER" id="PTHR46179:SF13">
    <property type="entry name" value="C2H2-TYPE DOMAIN-CONTAINING PROTEIN"/>
    <property type="match status" value="1"/>
</dbReference>
<evidence type="ECO:0000256" key="3">
    <source>
        <dbReference type="ARBA" id="ARBA00022771"/>
    </source>
</evidence>
<dbReference type="PROSITE" id="PS00028">
    <property type="entry name" value="ZINC_FINGER_C2H2_1"/>
    <property type="match status" value="3"/>
</dbReference>
<feature type="domain" description="C2H2-type" evidence="10">
    <location>
        <begin position="405"/>
        <end position="428"/>
    </location>
</feature>
<proteinExistence type="predicted"/>
<protein>
    <recommendedName>
        <fullName evidence="10">C2H2-type domain-containing protein</fullName>
    </recommendedName>
</protein>